<dbReference type="RefSeq" id="WP_283415377.1">
    <property type="nucleotide sequence ID" value="NZ_FXUO01000001.1"/>
</dbReference>
<dbReference type="Proteomes" id="UP001158050">
    <property type="component" value="Unassembled WGS sequence"/>
</dbReference>
<organism evidence="2 3">
    <name type="scientific">Epilithonimonas pallida</name>
    <dbReference type="NCBI Taxonomy" id="373671"/>
    <lineage>
        <taxon>Bacteria</taxon>
        <taxon>Pseudomonadati</taxon>
        <taxon>Bacteroidota</taxon>
        <taxon>Flavobacteriia</taxon>
        <taxon>Flavobacteriales</taxon>
        <taxon>Weeksellaceae</taxon>
        <taxon>Chryseobacterium group</taxon>
        <taxon>Epilithonimonas</taxon>
    </lineage>
</organism>
<comment type="caution">
    <text evidence="2">The sequence shown here is derived from an EMBL/GenBank/DDBJ whole genome shotgun (WGS) entry which is preliminary data.</text>
</comment>
<evidence type="ECO:0000313" key="2">
    <source>
        <dbReference type="EMBL" id="SMP88452.1"/>
    </source>
</evidence>
<feature type="transmembrane region" description="Helical" evidence="1">
    <location>
        <begin position="73"/>
        <end position="96"/>
    </location>
</feature>
<proteinExistence type="predicted"/>
<gene>
    <name evidence="2" type="ORF">SAMN05421679_101498</name>
</gene>
<accession>A0ABY1QY32</accession>
<feature type="transmembrane region" description="Helical" evidence="1">
    <location>
        <begin position="12"/>
        <end position="33"/>
    </location>
</feature>
<keyword evidence="1" id="KW-1133">Transmembrane helix</keyword>
<feature type="transmembrane region" description="Helical" evidence="1">
    <location>
        <begin position="108"/>
        <end position="129"/>
    </location>
</feature>
<evidence type="ECO:0000256" key="1">
    <source>
        <dbReference type="SAM" id="Phobius"/>
    </source>
</evidence>
<dbReference type="EMBL" id="FXUO01000001">
    <property type="protein sequence ID" value="SMP88452.1"/>
    <property type="molecule type" value="Genomic_DNA"/>
</dbReference>
<name>A0ABY1QY32_9FLAO</name>
<feature type="transmembrane region" description="Helical" evidence="1">
    <location>
        <begin position="45"/>
        <end position="66"/>
    </location>
</feature>
<protein>
    <submittedName>
        <fullName evidence="2">Uncharacterized protein</fullName>
    </submittedName>
</protein>
<keyword evidence="3" id="KW-1185">Reference proteome</keyword>
<keyword evidence="1" id="KW-0472">Membrane</keyword>
<evidence type="ECO:0000313" key="3">
    <source>
        <dbReference type="Proteomes" id="UP001158050"/>
    </source>
</evidence>
<sequence>MKNKSRLIKTLYIIISFFFAATLLIGIINRLFLYKNYSDPAIIDLFFLAARIFEFSFYTISLLLFFRKNKYLIFFNTGVLFSILSLIFDFFFKIYYQEIFKEKDLVENLGYTFGYLGTIVFFIYIVYLINKNESKIKNNEIDEIGAY</sequence>
<reference evidence="2 3" key="1">
    <citation type="submission" date="2017-05" db="EMBL/GenBank/DDBJ databases">
        <authorList>
            <person name="Varghese N."/>
            <person name="Submissions S."/>
        </authorList>
    </citation>
    <scope>NUCLEOTIDE SEQUENCE [LARGE SCALE GENOMIC DNA]</scope>
    <source>
        <strain evidence="2 3">DSM 18015</strain>
    </source>
</reference>
<keyword evidence="1" id="KW-0812">Transmembrane</keyword>